<evidence type="ECO:0000313" key="1">
    <source>
        <dbReference type="EMBL" id="CAF0729338.1"/>
    </source>
</evidence>
<dbReference type="Proteomes" id="UP000663879">
    <property type="component" value="Unassembled WGS sequence"/>
</dbReference>
<accession>A0A813N0V3</accession>
<protein>
    <submittedName>
        <fullName evidence="1">Uncharacterized protein</fullName>
    </submittedName>
</protein>
<gene>
    <name evidence="1" type="ORF">OXX778_LOCUS2735</name>
</gene>
<evidence type="ECO:0000313" key="2">
    <source>
        <dbReference type="Proteomes" id="UP000663879"/>
    </source>
</evidence>
<name>A0A813N0V3_9BILA</name>
<organism evidence="1 2">
    <name type="scientific">Brachionus calyciflorus</name>
    <dbReference type="NCBI Taxonomy" id="104777"/>
    <lineage>
        <taxon>Eukaryota</taxon>
        <taxon>Metazoa</taxon>
        <taxon>Spiralia</taxon>
        <taxon>Gnathifera</taxon>
        <taxon>Rotifera</taxon>
        <taxon>Eurotatoria</taxon>
        <taxon>Monogononta</taxon>
        <taxon>Pseudotrocha</taxon>
        <taxon>Ploima</taxon>
        <taxon>Brachionidae</taxon>
        <taxon>Brachionus</taxon>
    </lineage>
</organism>
<sequence>MKIIVKRKTFDKSSDPKRLKDTDLNKQLPSPIKERVHGDKASIRLDSKGQNLAALYVAIYQYSSNNLITYVPNTWYFRDKINEVISNRDCMDLCYDDYMFKRHRIIKTLKSLKDMQIPDRYKLNQQNEINLTLAPKYDMTDFDTAAI</sequence>
<comment type="caution">
    <text evidence="1">The sequence shown here is derived from an EMBL/GenBank/DDBJ whole genome shotgun (WGS) entry which is preliminary data.</text>
</comment>
<dbReference type="AlphaFoldDB" id="A0A813N0V3"/>
<keyword evidence="2" id="KW-1185">Reference proteome</keyword>
<reference evidence="1" key="1">
    <citation type="submission" date="2021-02" db="EMBL/GenBank/DDBJ databases">
        <authorList>
            <person name="Nowell W R."/>
        </authorList>
    </citation>
    <scope>NUCLEOTIDE SEQUENCE</scope>
    <source>
        <strain evidence="1">Ploen Becks lab</strain>
    </source>
</reference>
<dbReference type="OrthoDB" id="10220145at2759"/>
<dbReference type="EMBL" id="CAJNOC010000222">
    <property type="protein sequence ID" value="CAF0729338.1"/>
    <property type="molecule type" value="Genomic_DNA"/>
</dbReference>
<proteinExistence type="predicted"/>